<organism evidence="4 5">
    <name type="scientific">Neiella marina</name>
    <dbReference type="NCBI Taxonomy" id="508461"/>
    <lineage>
        <taxon>Bacteria</taxon>
        <taxon>Pseudomonadati</taxon>
        <taxon>Pseudomonadota</taxon>
        <taxon>Gammaproteobacteria</taxon>
        <taxon>Alteromonadales</taxon>
        <taxon>Echinimonadaceae</taxon>
        <taxon>Neiella</taxon>
    </lineage>
</organism>
<evidence type="ECO:0000259" key="3">
    <source>
        <dbReference type="Pfam" id="PF12697"/>
    </source>
</evidence>
<dbReference type="PANTHER" id="PTHR42916:SF1">
    <property type="entry name" value="PROTEIN PHYLLO, CHLOROPLASTIC"/>
    <property type="match status" value="1"/>
</dbReference>
<dbReference type="SUPFAM" id="SSF53474">
    <property type="entry name" value="alpha/beta-Hydrolases"/>
    <property type="match status" value="1"/>
</dbReference>
<sequence>MPQHLHAELIGAPLSADRPVVVMLHGFLGQHQDWLAVITPWLQQYSFLLVDLPNHGNSPTTTRSHSGFQQWLQLFANTLDHHGVEHYLLMGYSMGARLAMATAAAQPPGLRGILLESGHPGDIRWNKRLARHRWHQRWQARWLKQPKLQSLQQWYQQGVFADLSRPQRQQQIHRRLLTIKAWRLASTLAQLSLDQQDDYWSLLAHDRNKADSQQAMPIHYLAGGQDRKYAKLAEKMKQTGLPVRVHLLKHAGHNIHAHQPRQWQQCFQLWLQDCLPQGLIHAR</sequence>
<dbReference type="Proteomes" id="UP000619743">
    <property type="component" value="Unassembled WGS sequence"/>
</dbReference>
<reference evidence="5" key="1">
    <citation type="journal article" date="2019" name="Int. J. Syst. Evol. Microbiol.">
        <title>The Global Catalogue of Microorganisms (GCM) 10K type strain sequencing project: providing services to taxonomists for standard genome sequencing and annotation.</title>
        <authorList>
            <consortium name="The Broad Institute Genomics Platform"/>
            <consortium name="The Broad Institute Genome Sequencing Center for Infectious Disease"/>
            <person name="Wu L."/>
            <person name="Ma J."/>
        </authorList>
    </citation>
    <scope>NUCLEOTIDE SEQUENCE [LARGE SCALE GENOMIC DNA]</scope>
    <source>
        <strain evidence="5">CGMCC 1.10130</strain>
    </source>
</reference>
<keyword evidence="1" id="KW-0474">Menaquinone biosynthesis</keyword>
<keyword evidence="2" id="KW-0456">Lyase</keyword>
<dbReference type="Pfam" id="PF12697">
    <property type="entry name" value="Abhydrolase_6"/>
    <property type="match status" value="1"/>
</dbReference>
<dbReference type="InterPro" id="IPR000073">
    <property type="entry name" value="AB_hydrolase_1"/>
</dbReference>
<dbReference type="AlphaFoldDB" id="A0A8J2XR97"/>
<dbReference type="PANTHER" id="PTHR42916">
    <property type="entry name" value="2-SUCCINYL-5-ENOLPYRUVYL-6-HYDROXY-3-CYCLOHEXENE-1-CARBOXYLATE SYNTHASE"/>
    <property type="match status" value="1"/>
</dbReference>
<gene>
    <name evidence="4" type="primary">menH</name>
    <name evidence="4" type="ORF">GCM10011369_32860</name>
</gene>
<keyword evidence="5" id="KW-1185">Reference proteome</keyword>
<protein>
    <submittedName>
        <fullName evidence="4">Putative 2-succinyl-6-hydroxy-2,4-cyclohexadiene-1-carboxylate synthase</fullName>
    </submittedName>
</protein>
<accession>A0A8J2XR97</accession>
<dbReference type="Gene3D" id="3.40.50.1820">
    <property type="entry name" value="alpha/beta hydrolase"/>
    <property type="match status" value="1"/>
</dbReference>
<evidence type="ECO:0000256" key="2">
    <source>
        <dbReference type="ARBA" id="ARBA00023239"/>
    </source>
</evidence>
<evidence type="ECO:0000313" key="5">
    <source>
        <dbReference type="Proteomes" id="UP000619743"/>
    </source>
</evidence>
<dbReference type="InterPro" id="IPR029058">
    <property type="entry name" value="AB_hydrolase_fold"/>
</dbReference>
<dbReference type="EMBL" id="BMDX01000024">
    <property type="protein sequence ID" value="GGA88164.1"/>
    <property type="molecule type" value="Genomic_DNA"/>
</dbReference>
<dbReference type="GO" id="GO:0009234">
    <property type="term" value="P:menaquinone biosynthetic process"/>
    <property type="evidence" value="ECO:0007669"/>
    <property type="project" value="UniProtKB-KW"/>
</dbReference>
<evidence type="ECO:0000313" key="4">
    <source>
        <dbReference type="EMBL" id="GGA88164.1"/>
    </source>
</evidence>
<comment type="caution">
    <text evidence="4">The sequence shown here is derived from an EMBL/GenBank/DDBJ whole genome shotgun (WGS) entry which is preliminary data.</text>
</comment>
<name>A0A8J2XR97_9GAMM</name>
<evidence type="ECO:0000256" key="1">
    <source>
        <dbReference type="ARBA" id="ARBA00022428"/>
    </source>
</evidence>
<feature type="domain" description="AB hydrolase-1" evidence="3">
    <location>
        <begin position="21"/>
        <end position="261"/>
    </location>
</feature>
<dbReference type="OrthoDB" id="9808398at2"/>
<proteinExistence type="predicted"/>
<dbReference type="GO" id="GO:0016829">
    <property type="term" value="F:lyase activity"/>
    <property type="evidence" value="ECO:0007669"/>
    <property type="project" value="UniProtKB-KW"/>
</dbReference>
<dbReference type="RefSeq" id="WP_087507276.1">
    <property type="nucleotide sequence ID" value="NZ_BMDX01000024.1"/>
</dbReference>